<dbReference type="Proteomes" id="UP000018001">
    <property type="component" value="Unassembled WGS sequence"/>
</dbReference>
<dbReference type="PANTHER" id="PTHR12526">
    <property type="entry name" value="GLYCOSYLTRANSFERASE"/>
    <property type="match status" value="1"/>
</dbReference>
<feature type="transmembrane region" description="Helical" evidence="2">
    <location>
        <begin position="1182"/>
        <end position="1200"/>
    </location>
</feature>
<feature type="transmembrane region" description="Helical" evidence="2">
    <location>
        <begin position="1324"/>
        <end position="1345"/>
    </location>
</feature>
<feature type="transmembrane region" description="Helical" evidence="2">
    <location>
        <begin position="1151"/>
        <end position="1176"/>
    </location>
</feature>
<feature type="transmembrane region" description="Helical" evidence="2">
    <location>
        <begin position="987"/>
        <end position="1004"/>
    </location>
</feature>
<feature type="transmembrane region" description="Helical" evidence="2">
    <location>
        <begin position="898"/>
        <end position="919"/>
    </location>
</feature>
<feature type="transmembrane region" description="Helical" evidence="2">
    <location>
        <begin position="821"/>
        <end position="841"/>
    </location>
</feature>
<protein>
    <submittedName>
        <fullName evidence="3">Glycosyl transferase, group 1 family protein</fullName>
    </submittedName>
</protein>
<keyword evidence="3" id="KW-0808">Transferase</keyword>
<keyword evidence="2" id="KW-1133">Transmembrane helix</keyword>
<keyword evidence="2" id="KW-0472">Membrane</keyword>
<feature type="region of interest" description="Disordered" evidence="1">
    <location>
        <begin position="2788"/>
        <end position="2818"/>
    </location>
</feature>
<dbReference type="Pfam" id="PF13692">
    <property type="entry name" value="Glyco_trans_1_4"/>
    <property type="match status" value="1"/>
</dbReference>
<feature type="transmembrane region" description="Helical" evidence="2">
    <location>
        <begin position="1244"/>
        <end position="1265"/>
    </location>
</feature>
<feature type="transmembrane region" description="Helical" evidence="2">
    <location>
        <begin position="931"/>
        <end position="952"/>
    </location>
</feature>
<dbReference type="SUPFAM" id="SSF53756">
    <property type="entry name" value="UDP-Glycosyltransferase/glycogen phosphorylase"/>
    <property type="match status" value="1"/>
</dbReference>
<feature type="transmembrane region" description="Helical" evidence="2">
    <location>
        <begin position="20"/>
        <end position="41"/>
    </location>
</feature>
<keyword evidence="2" id="KW-0812">Transmembrane</keyword>
<evidence type="ECO:0000256" key="2">
    <source>
        <dbReference type="SAM" id="Phobius"/>
    </source>
</evidence>
<organism evidence="3 4">
    <name type="scientific">Byssochlamys spectabilis (strain No. 5 / NBRC 109023)</name>
    <name type="common">Paecilomyces variotii</name>
    <dbReference type="NCBI Taxonomy" id="1356009"/>
    <lineage>
        <taxon>Eukaryota</taxon>
        <taxon>Fungi</taxon>
        <taxon>Dikarya</taxon>
        <taxon>Ascomycota</taxon>
        <taxon>Pezizomycotina</taxon>
        <taxon>Eurotiomycetes</taxon>
        <taxon>Eurotiomycetidae</taxon>
        <taxon>Eurotiales</taxon>
        <taxon>Thermoascaceae</taxon>
        <taxon>Paecilomyces</taxon>
    </lineage>
</organism>
<dbReference type="OrthoDB" id="2582433at2759"/>
<proteinExistence type="predicted"/>
<gene>
    <name evidence="3" type="ORF">PVAR5_5891</name>
</gene>
<comment type="caution">
    <text evidence="3">The sequence shown here is derived from an EMBL/GenBank/DDBJ whole genome shotgun (WGS) entry which is preliminary data.</text>
</comment>
<name>V5FYP2_BYSSN</name>
<evidence type="ECO:0000256" key="1">
    <source>
        <dbReference type="SAM" id="MobiDB-lite"/>
    </source>
</evidence>
<evidence type="ECO:0000313" key="3">
    <source>
        <dbReference type="EMBL" id="GAD97218.1"/>
    </source>
</evidence>
<feature type="transmembrane region" description="Helical" evidence="2">
    <location>
        <begin position="964"/>
        <end position="981"/>
    </location>
</feature>
<dbReference type="InParanoid" id="V5FYP2"/>
<accession>V5FYP2</accession>
<keyword evidence="4" id="KW-1185">Reference proteome</keyword>
<dbReference type="GO" id="GO:0016740">
    <property type="term" value="F:transferase activity"/>
    <property type="evidence" value="ECO:0007669"/>
    <property type="project" value="UniProtKB-KW"/>
</dbReference>
<evidence type="ECO:0000313" key="4">
    <source>
        <dbReference type="Proteomes" id="UP000018001"/>
    </source>
</evidence>
<reference evidence="4" key="1">
    <citation type="journal article" date="2014" name="Genome Announc.">
        <title>Draft genome sequence of the formaldehyde-resistant fungus Byssochlamys spectabilis No. 5 (anamorph Paecilomyces variotii No. 5) (NBRC109023).</title>
        <authorList>
            <person name="Oka T."/>
            <person name="Ekino K."/>
            <person name="Fukuda K."/>
            <person name="Nomura Y."/>
        </authorList>
    </citation>
    <scope>NUCLEOTIDE SEQUENCE [LARGE SCALE GENOMIC DNA]</scope>
    <source>
        <strain evidence="4">No. 5 / NBRC 109023</strain>
    </source>
</reference>
<dbReference type="EMBL" id="BAUL01000189">
    <property type="protein sequence ID" value="GAD97218.1"/>
    <property type="molecule type" value="Genomic_DNA"/>
</dbReference>
<feature type="transmembrane region" description="Helical" evidence="2">
    <location>
        <begin position="1300"/>
        <end position="1318"/>
    </location>
</feature>
<dbReference type="Gene3D" id="3.40.50.2000">
    <property type="entry name" value="Glycogen Phosphorylase B"/>
    <property type="match status" value="1"/>
</dbReference>
<feature type="compositionally biased region" description="Polar residues" evidence="1">
    <location>
        <begin position="2795"/>
        <end position="2813"/>
    </location>
</feature>
<dbReference type="PANTHER" id="PTHR12526:SF630">
    <property type="entry name" value="GLYCOSYLTRANSFERASE"/>
    <property type="match status" value="1"/>
</dbReference>
<feature type="transmembrane region" description="Helical" evidence="2">
    <location>
        <begin position="861"/>
        <end position="886"/>
    </location>
</feature>
<dbReference type="eggNOG" id="ENOG502QUAK">
    <property type="taxonomic scope" value="Eukaryota"/>
</dbReference>
<dbReference type="HOGENOM" id="CLU_000654_0_0_1"/>
<sequence length="2855" mass="320959">MAKILPVTVVGWQHMKNHWWQFVLIGIILATVSIGCLYVLYSTIKRLYKFYKLKSKQESVSPEVAQRLADLSNWALNLSNTGSFTKKPASFGVYLGGFTNPPTEQESQFLSQWEILIVDPFQNGVRDAIVGPQSTRVLGRIDLRSIISTEISTLEAIERVAILLVETFSGTAFHGLLLAQWEHLFSSSTFRKLLESISSLGLAVYIETRPPKFLEDKHVLQTNAVSGIVIRNAAILPNGEKRDYFQMTELQSTIKAFVSQACLRDFDVMAWETINDDAILSNAVLLRGIQWCNFYSAITWVGTESALKDVALNMKVEEPLSAFGWLKDTTVMKVHDLWRSSVKIAEQPTKKLSEWEPLMRLFPCLEELLFSEERQITLEEESSSVLRAPPGLPIRRQPKENPLSISPSGEQYSALGCFPLGSDVSPIAFSDILQSQQLLKHQGLLHPVHADKLHNIGVLLNEFHQKLLLSNWIHSPELVASIKELSNLALNGVLRVNLGLDSGFRKSTEVRFWSIYEVDSDGIEIFVSKSAKGFAGTVLHTYLSAQGYPRHVCFEAEVALATFSKDLVANTELSRRLVQDIELLTPEERLLLLQHLMVSDGMQDLTTNICSHIQKQLIEVPCLAQIKDLNTVGYLDGTVTEHTLIASRIDWYRDQGRLCPSFSNSSALFSEINSAFTRLLKERREGDLETISKATNGLINDSIDSYTDILLLSIFCAARKSAFEEIYIEVTDRNPLFNNQADQAAAFAESFALGSRCEAYFDVSPSVFGKLLSDRFRAYYGKHQPPTWINGAPELATAYAGAQIDVNPDDKVKPMPGYQRFTFLSVFALPALIDIILLTITGRGLYLSAFMTFDEQRSATIALMISLLLSGAIGTWISSGGSYYLISMAFSAMNMFILVRFIAGIAFTIAGGLLGFIVISGVKGPRAGIVFYLYLIALTAYLTLFASIACYSFPGSQFLSGRKIIIGLIPLLFISPIVSTFTNHDSVVYLVVLYIFVGALLLGLRSIGSRWVRWYQDIRRTDDSEIRKWYLTTHCGNDKKAFEAISDPAALKLSREALHRDVLAECGRSVFSKPSADRLVSEIAKDWNATNFLLDWYCRYSDVPRPVPFSSSWNIQTKVALDTLRNAQKGIRLHNAFIHWRQASKEIGCGVLYFIIALLDKWVELLCGGSLIGLSASLTDSFRMAVGFGLAYYLTGAVLIDTKAQHLHELINSHQPVAIRSAKEIRDVQKRDVQMKRRVYWKTLLKFLMWHVWSLALTSSLLWTFQASLDAMIMFYAYVLAYTGLLWYQYTKIFSGPHALRPLFVAVVIGLPVGIALKSSLPEFAYSSVIGLGTATWSVAILSIWTAKMGMPKKVESPVEPGKTFHAYSNAWSDQGWSQQELQTLYDNLLSIPSEDRVELKPETHPGVEIKSILLSSHANAIENEAFPNAEKLISWTIAGWEKGSIALEFVPIGKIGSGLHALSCAEKRHLTIKIGIRRGLDGSFSLSSDYKIAAEILLHAAAEAILEIPHEYAILTGSLVTAGITETMSRDLQEDMDSYAIRSWANKELLKQLCLGFQADLDWDRLPKRIREVLVKRCLSQTCELTNMEWQWLRESLCKFDTNDLETHVSRCNLGARMALSVLEHAWNNDEAMLGPKNLETSTSVPDLNAESSGNLGYSLSPVKHLINTIGAVIKFFVTAMIADVEFQREFDYFMKDRPAIVRIPSVFLLNFVWTYAKTIQDIGLMFFLFHGRDNVKKLWIETKGVTITSKRNRVVVQGLDGTFTAFRHDVSDGGFKMVYYSGECKNEPQTKKQLSHVSIYSKDMLLLIKQEFKDGELRNEYHYDYHYPAHKEGRLYKDVNNKLPLGRRCVKGDNHLQNVQYNRKGLIEAGSYIRDGNLIRFKYHYRKNPKFGDELLRAEFVLAHISCTVSWCAPPRRHPEKIERWIPHAKITEASFVQGPDVYESKWLYDHKFHPTIFTTLNGRKIQTPPLIENDHLGVLAKPKNTSFVHDNPLSYCNGLDTGFFSRALGFNKQRFPVSTSHARSLMWKAWKERAGFDGVIVRWMDERLLRRDRVLAPYWRYRNRGNLEAAKKYLDLRADAVMASADLDDNISSWTPLAVKISDLFNFGPGGDAVAYTRSKDVSSDTNKTLHVMAADNGTWPNEGGGVSACRRDMINSLRTIKWHMICESAHDFGIPKHQTEQNIQSLKVIPLWGLDFLTPTHGLFKNKLDSEVDNTFTSATEVDIKRNFIPILTALVKGSRAISLSNVDIQQATRALVNLNSYFQASRHWSQVWTSELVKESWRELWLTQEMANAVPSSKWFDTELPTLGHLNTALELWFRYLFIFSIPVPEKVPIVFQASHHSVSASYGVVCKIKRNCTLQIWDHAISWRETNLCLSSALCKLPPFVRNSLLGLMRLTSVLVLHHADIVSPCADFFNPGWEVEIGTSQGAIEHRNSFRRKVDPIVNGITDMQKFAPVKEIKSQRPTVTMLSHVWYAKDIKIAILAADIIINQWGFDDYYLDIYGAIDKMPTYSTECQELIASKGLRGRVMLRGTADPMKVLENTWLFLNSSLSEGLPLALGEAALTGAPVVCTDVGASLRVLSDPDDFSRFSAVVAPNDAQALARAQISMLAMLGEWSQYADDKTPAPSLSSSPSPEDVAIITQRMYDKREQRRKLGMMTRGIVQKSFSGDRYLREHEQMLWIGKSLRSTMIYADSQSVDPVNPAAVRHLASTADQEIMVLPPSAINSWRSSAESGLSTLYTDYSGLPRFGSGLKGESIKTGDSNESTDAEVEIRLPSSKYLPVFAPGRSGRNSDPSGSRPQSTRNLMNGLQREELLPYRNSDISTIMRDDFLNSMEYLKNNQASEISTNV</sequence>